<gene>
    <name evidence="2" type="ORF">SPI_01020</name>
</gene>
<feature type="region of interest" description="Disordered" evidence="1">
    <location>
        <begin position="1"/>
        <end position="109"/>
    </location>
</feature>
<name>A0A162KY10_9HYPO</name>
<reference evidence="2 3" key="1">
    <citation type="journal article" date="2016" name="Genome Biol. Evol.">
        <title>Divergent and convergent evolution of fungal pathogenicity.</title>
        <authorList>
            <person name="Shang Y."/>
            <person name="Xiao G."/>
            <person name="Zheng P."/>
            <person name="Cen K."/>
            <person name="Zhan S."/>
            <person name="Wang C."/>
        </authorList>
    </citation>
    <scope>NUCLEOTIDE SEQUENCE [LARGE SCALE GENOMIC DNA]</scope>
    <source>
        <strain evidence="2 3">RCEF 264</strain>
    </source>
</reference>
<evidence type="ECO:0000256" key="1">
    <source>
        <dbReference type="SAM" id="MobiDB-lite"/>
    </source>
</evidence>
<feature type="compositionally biased region" description="Basic and acidic residues" evidence="1">
    <location>
        <begin position="51"/>
        <end position="61"/>
    </location>
</feature>
<proteinExistence type="predicted"/>
<dbReference type="Proteomes" id="UP000076874">
    <property type="component" value="Unassembled WGS sequence"/>
</dbReference>
<evidence type="ECO:0000313" key="2">
    <source>
        <dbReference type="EMBL" id="OAA66444.1"/>
    </source>
</evidence>
<keyword evidence="3" id="KW-1185">Reference proteome</keyword>
<accession>A0A162KY10</accession>
<dbReference type="EMBL" id="AZHD01000002">
    <property type="protein sequence ID" value="OAA66444.1"/>
    <property type="molecule type" value="Genomic_DNA"/>
</dbReference>
<feature type="compositionally biased region" description="Low complexity" evidence="1">
    <location>
        <begin position="1"/>
        <end position="24"/>
    </location>
</feature>
<comment type="caution">
    <text evidence="2">The sequence shown here is derived from an EMBL/GenBank/DDBJ whole genome shotgun (WGS) entry which is preliminary data.</text>
</comment>
<protein>
    <submittedName>
        <fullName evidence="2">Uncharacterized protein</fullName>
    </submittedName>
</protein>
<feature type="compositionally biased region" description="Pro residues" evidence="1">
    <location>
        <begin position="25"/>
        <end position="36"/>
    </location>
</feature>
<sequence length="109" mass="11524">MLEAAQPLESPQPLVSPPVSLCVSPSPPPPPPPPPASLRQLALSPPSSPGHEGRAMRDRLLQRLGSFKVRPEKRVRPPAQQQPRSKATGDSRPGPVSVILGVSHQTSNG</sequence>
<evidence type="ECO:0000313" key="3">
    <source>
        <dbReference type="Proteomes" id="UP000076874"/>
    </source>
</evidence>
<organism evidence="2 3">
    <name type="scientific">Niveomyces insectorum RCEF 264</name>
    <dbReference type="NCBI Taxonomy" id="1081102"/>
    <lineage>
        <taxon>Eukaryota</taxon>
        <taxon>Fungi</taxon>
        <taxon>Dikarya</taxon>
        <taxon>Ascomycota</taxon>
        <taxon>Pezizomycotina</taxon>
        <taxon>Sordariomycetes</taxon>
        <taxon>Hypocreomycetidae</taxon>
        <taxon>Hypocreales</taxon>
        <taxon>Cordycipitaceae</taxon>
        <taxon>Niveomyces</taxon>
    </lineage>
</organism>
<dbReference type="AlphaFoldDB" id="A0A162KY10"/>